<dbReference type="Pfam" id="PF12060">
    <property type="entry name" value="DUF3541"/>
    <property type="match status" value="1"/>
</dbReference>
<dbReference type="AlphaFoldDB" id="A0A3R9DVI7"/>
<proteinExistence type="predicted"/>
<comment type="caution">
    <text evidence="1">The sequence shown here is derived from an EMBL/GenBank/DDBJ whole genome shotgun (WGS) entry which is preliminary data.</text>
</comment>
<evidence type="ECO:0000313" key="2">
    <source>
        <dbReference type="Proteomes" id="UP000269041"/>
    </source>
</evidence>
<evidence type="ECO:0000313" key="1">
    <source>
        <dbReference type="EMBL" id="RSD28314.1"/>
    </source>
</evidence>
<keyword evidence="2" id="KW-1185">Reference proteome</keyword>
<name>A0A3R9DVI7_9VIBR</name>
<dbReference type="Proteomes" id="UP000269041">
    <property type="component" value="Unassembled WGS sequence"/>
</dbReference>
<protein>
    <submittedName>
        <fullName evidence="1">DUF3541 domain-containing protein</fullName>
    </submittedName>
</protein>
<sequence length="367" mass="41629">METRDFLMLRIPLVLFSLFGVIFSAASKDGQIAINDVEVYASIKRNLESNLYQLPPRIQGHYSIRQYRVTGDAEKYANSALVDLYAVSDAHAYYACNIDKPDFIAQEAQKAVAALANNSRGERRRNALSPFPEFIFYTDILLRYSSRIDEFGLKGQCHDKMLTLLKQVDLSKGLTDESMIRAWAAQLINYVYWAKQVGAGDYLDVYKAAFRKVYQDSADGQLNVSQFRNKLYGMTHFIIAASGYYQHKVDAKEFDWILNYFERNIDLILTKASDDIIAEVGITYLLAGKPDHRVVSLTRDHIVNSFDNEKQMILGVEGSDDLAKGEHRNVLAMMLLGWPDALHAGPYLAQLPQTAKMLPRQVQLKSD</sequence>
<dbReference type="OrthoDB" id="6080009at2"/>
<accession>A0A3R9DVI7</accession>
<dbReference type="EMBL" id="RSFA01000164">
    <property type="protein sequence ID" value="RSD28314.1"/>
    <property type="molecule type" value="Genomic_DNA"/>
</dbReference>
<organism evidence="1 2">
    <name type="scientific">Vibrio pectenicida</name>
    <dbReference type="NCBI Taxonomy" id="62763"/>
    <lineage>
        <taxon>Bacteria</taxon>
        <taxon>Pseudomonadati</taxon>
        <taxon>Pseudomonadota</taxon>
        <taxon>Gammaproteobacteria</taxon>
        <taxon>Vibrionales</taxon>
        <taxon>Vibrionaceae</taxon>
        <taxon>Vibrio</taxon>
    </lineage>
</organism>
<gene>
    <name evidence="1" type="ORF">EJA03_19390</name>
</gene>
<reference evidence="1 2" key="1">
    <citation type="submission" date="2018-12" db="EMBL/GenBank/DDBJ databases">
        <title>Genomic taxonomy of the Vibrionaceae family.</title>
        <authorList>
            <person name="Gomez-Gil B."/>
            <person name="Enciso-Ibarra K."/>
        </authorList>
    </citation>
    <scope>NUCLEOTIDE SEQUENCE [LARGE SCALE GENOMIC DNA]</scope>
    <source>
        <strain evidence="1 2">CAIM 594</strain>
    </source>
</reference>
<dbReference type="InterPro" id="IPR021928">
    <property type="entry name" value="DUF3541"/>
</dbReference>